<dbReference type="AlphaFoldDB" id="W9R324"/>
<proteinExistence type="predicted"/>
<protein>
    <submittedName>
        <fullName evidence="1">Uncharacterized protein</fullName>
    </submittedName>
</protein>
<keyword evidence="2" id="KW-1185">Reference proteome</keyword>
<organism evidence="1 2">
    <name type="scientific">Morus notabilis</name>
    <dbReference type="NCBI Taxonomy" id="981085"/>
    <lineage>
        <taxon>Eukaryota</taxon>
        <taxon>Viridiplantae</taxon>
        <taxon>Streptophyta</taxon>
        <taxon>Embryophyta</taxon>
        <taxon>Tracheophyta</taxon>
        <taxon>Spermatophyta</taxon>
        <taxon>Magnoliopsida</taxon>
        <taxon>eudicotyledons</taxon>
        <taxon>Gunneridae</taxon>
        <taxon>Pentapetalae</taxon>
        <taxon>rosids</taxon>
        <taxon>fabids</taxon>
        <taxon>Rosales</taxon>
        <taxon>Moraceae</taxon>
        <taxon>Moreae</taxon>
        <taxon>Morus</taxon>
    </lineage>
</organism>
<sequence>MARTCSPRVIHVVYKDRILSSQKRGNVLAEECLGHAGIPDRFGLSKSHQRGCDHYSAMMFVLVESREKRRGPCPALS</sequence>
<accession>W9R324</accession>
<dbReference type="Proteomes" id="UP000030645">
    <property type="component" value="Unassembled WGS sequence"/>
</dbReference>
<reference evidence="2" key="1">
    <citation type="submission" date="2013-01" db="EMBL/GenBank/DDBJ databases">
        <title>Draft Genome Sequence of a Mulberry Tree, Morus notabilis C.K. Schneid.</title>
        <authorList>
            <person name="He N."/>
            <person name="Zhao S."/>
        </authorList>
    </citation>
    <scope>NUCLEOTIDE SEQUENCE</scope>
</reference>
<evidence type="ECO:0000313" key="2">
    <source>
        <dbReference type="Proteomes" id="UP000030645"/>
    </source>
</evidence>
<dbReference type="EMBL" id="KE344219">
    <property type="protein sequence ID" value="EXB55003.1"/>
    <property type="molecule type" value="Genomic_DNA"/>
</dbReference>
<name>W9R324_9ROSA</name>
<evidence type="ECO:0000313" key="1">
    <source>
        <dbReference type="EMBL" id="EXB55003.1"/>
    </source>
</evidence>
<gene>
    <name evidence="1" type="ORF">L484_007334</name>
</gene>